<evidence type="ECO:0000313" key="8">
    <source>
        <dbReference type="Proteomes" id="UP000316626"/>
    </source>
</evidence>
<evidence type="ECO:0000313" key="7">
    <source>
        <dbReference type="EMBL" id="TQR21717.1"/>
    </source>
</evidence>
<dbReference type="SUPFAM" id="SSF46785">
    <property type="entry name" value="Winged helix' DNA-binding domain"/>
    <property type="match status" value="1"/>
</dbReference>
<sequence>MKKIEDCLLLEVYLKNEHIQKLFTHCDHPFQIRRYEAKEIVLHEGEAIDGLYIQMSGRTKITTSVITGKALLLRFCSAVSIMGDIELLQHVDVQSQVSTEERTDFIFLDKQYVKSNLLQEVTFLQELLNHMSYKLQTCTTASRINLLVSVETRFASYLCTTRNTSNLFGKEIHTTDHHEIASLIGTTTRHLNRIIDKLSVTNTIHKDKKQIIVDDWEAIERIANGLRYE</sequence>
<dbReference type="PROSITE" id="PS51063">
    <property type="entry name" value="HTH_CRP_2"/>
    <property type="match status" value="1"/>
</dbReference>
<gene>
    <name evidence="7" type="ORF">FG384_01820</name>
</gene>
<dbReference type="Pfam" id="PF13545">
    <property type="entry name" value="HTH_Crp_2"/>
    <property type="match status" value="1"/>
</dbReference>
<dbReference type="EMBL" id="VDGI01000001">
    <property type="protein sequence ID" value="TQR21717.1"/>
    <property type="molecule type" value="Genomic_DNA"/>
</dbReference>
<dbReference type="InterPro" id="IPR018490">
    <property type="entry name" value="cNMP-bd_dom_sf"/>
</dbReference>
<dbReference type="GO" id="GO:0003677">
    <property type="term" value="F:DNA binding"/>
    <property type="evidence" value="ECO:0007669"/>
    <property type="project" value="UniProtKB-KW"/>
</dbReference>
<feature type="domain" description="HTH crp-type" evidence="6">
    <location>
        <begin position="148"/>
        <end position="217"/>
    </location>
</feature>
<evidence type="ECO:0000256" key="2">
    <source>
        <dbReference type="ARBA" id="ARBA00023125"/>
    </source>
</evidence>
<dbReference type="InterPro" id="IPR036390">
    <property type="entry name" value="WH_DNA-bd_sf"/>
</dbReference>
<dbReference type="Proteomes" id="UP000316626">
    <property type="component" value="Unassembled WGS sequence"/>
</dbReference>
<accession>A0A544TWA2</accession>
<dbReference type="AlphaFoldDB" id="A0A544TWA2"/>
<proteinExistence type="predicted"/>
<dbReference type="Pfam" id="PF00027">
    <property type="entry name" value="cNMP_binding"/>
    <property type="match status" value="1"/>
</dbReference>
<evidence type="ECO:0000256" key="3">
    <source>
        <dbReference type="ARBA" id="ARBA00023159"/>
    </source>
</evidence>
<dbReference type="InterPro" id="IPR014710">
    <property type="entry name" value="RmlC-like_jellyroll"/>
</dbReference>
<dbReference type="Gene3D" id="2.60.120.10">
    <property type="entry name" value="Jelly Rolls"/>
    <property type="match status" value="1"/>
</dbReference>
<comment type="caution">
    <text evidence="7">The sequence shown here is derived from an EMBL/GenBank/DDBJ whole genome shotgun (WGS) entry which is preliminary data.</text>
</comment>
<keyword evidence="8" id="KW-1185">Reference proteome</keyword>
<dbReference type="PROSITE" id="PS50042">
    <property type="entry name" value="CNMP_BINDING_3"/>
    <property type="match status" value="1"/>
</dbReference>
<dbReference type="InterPro" id="IPR036388">
    <property type="entry name" value="WH-like_DNA-bd_sf"/>
</dbReference>
<dbReference type="RefSeq" id="WP_142640842.1">
    <property type="nucleotide sequence ID" value="NZ_VDGI01000001.1"/>
</dbReference>
<keyword evidence="3" id="KW-0010">Activator</keyword>
<feature type="domain" description="Cyclic nucleotide-binding" evidence="5">
    <location>
        <begin position="33"/>
        <end position="134"/>
    </location>
</feature>
<evidence type="ECO:0000256" key="1">
    <source>
        <dbReference type="ARBA" id="ARBA00023015"/>
    </source>
</evidence>
<reference evidence="7 8" key="1">
    <citation type="submission" date="2019-06" db="EMBL/GenBank/DDBJ databases">
        <title>Psychrobacillus vulpis sp. nov., a new species isolated from feces of a red fox that inhabits in The Tablas de Daimiel Natural Park, Albacete, Spain.</title>
        <authorList>
            <person name="Rodriguez M."/>
            <person name="Reina J.C."/>
            <person name="Bejar V."/>
            <person name="Llamas I."/>
        </authorList>
    </citation>
    <scope>NUCLEOTIDE SEQUENCE [LARGE SCALE GENOMIC DNA]</scope>
    <source>
        <strain evidence="7 8">Z8</strain>
    </source>
</reference>
<keyword evidence="4" id="KW-0804">Transcription</keyword>
<organism evidence="7 8">
    <name type="scientific">Psychrobacillus vulpis</name>
    <dbReference type="NCBI Taxonomy" id="2325572"/>
    <lineage>
        <taxon>Bacteria</taxon>
        <taxon>Bacillati</taxon>
        <taxon>Bacillota</taxon>
        <taxon>Bacilli</taxon>
        <taxon>Bacillales</taxon>
        <taxon>Bacillaceae</taxon>
        <taxon>Psychrobacillus</taxon>
    </lineage>
</organism>
<name>A0A544TWA2_9BACI</name>
<dbReference type="CDD" id="cd00038">
    <property type="entry name" value="CAP_ED"/>
    <property type="match status" value="1"/>
</dbReference>
<protein>
    <submittedName>
        <fullName evidence="7">Crp/Fnr family transcriptional regulator</fullName>
    </submittedName>
</protein>
<evidence type="ECO:0000256" key="4">
    <source>
        <dbReference type="ARBA" id="ARBA00023163"/>
    </source>
</evidence>
<dbReference type="SUPFAM" id="SSF51206">
    <property type="entry name" value="cAMP-binding domain-like"/>
    <property type="match status" value="1"/>
</dbReference>
<dbReference type="InterPro" id="IPR000595">
    <property type="entry name" value="cNMP-bd_dom"/>
</dbReference>
<dbReference type="GO" id="GO:0006355">
    <property type="term" value="P:regulation of DNA-templated transcription"/>
    <property type="evidence" value="ECO:0007669"/>
    <property type="project" value="InterPro"/>
</dbReference>
<keyword evidence="2" id="KW-0238">DNA-binding</keyword>
<dbReference type="OrthoDB" id="581021at2"/>
<keyword evidence="1" id="KW-0805">Transcription regulation</keyword>
<dbReference type="Gene3D" id="1.10.10.10">
    <property type="entry name" value="Winged helix-like DNA-binding domain superfamily/Winged helix DNA-binding domain"/>
    <property type="match status" value="1"/>
</dbReference>
<dbReference type="InterPro" id="IPR012318">
    <property type="entry name" value="HTH_CRP"/>
</dbReference>
<evidence type="ECO:0000259" key="5">
    <source>
        <dbReference type="PROSITE" id="PS50042"/>
    </source>
</evidence>
<evidence type="ECO:0000259" key="6">
    <source>
        <dbReference type="PROSITE" id="PS51063"/>
    </source>
</evidence>